<gene>
    <name evidence="1" type="ORF">RchiOBHm_Chr1g0333681</name>
</gene>
<dbReference type="PANTHER" id="PTHR31960:SF2">
    <property type="entry name" value="F-BOX PROTEIN PP2-A15"/>
    <property type="match status" value="1"/>
</dbReference>
<accession>A0A2P6SC33</accession>
<name>A0A2P6SC33_ROSCH</name>
<sequence length="53" mass="6105">MSKKDIFSLLSRLVPFDDGNKVLWLDRVTGRVCMSISAKAMAITGIEDRRYWN</sequence>
<dbReference type="AlphaFoldDB" id="A0A2P6SC33"/>
<evidence type="ECO:0000313" key="1">
    <source>
        <dbReference type="EMBL" id="PRQ56248.1"/>
    </source>
</evidence>
<dbReference type="EMBL" id="PDCK01000039">
    <property type="protein sequence ID" value="PRQ56248.1"/>
    <property type="molecule type" value="Genomic_DNA"/>
</dbReference>
<reference evidence="1 2" key="1">
    <citation type="journal article" date="2018" name="Nat. Genet.">
        <title>The Rosa genome provides new insights in the design of modern roses.</title>
        <authorList>
            <person name="Bendahmane M."/>
        </authorList>
    </citation>
    <scope>NUCLEOTIDE SEQUENCE [LARGE SCALE GENOMIC DNA]</scope>
    <source>
        <strain evidence="2">cv. Old Blush</strain>
    </source>
</reference>
<proteinExistence type="predicted"/>
<dbReference type="Gramene" id="PRQ56248">
    <property type="protein sequence ID" value="PRQ56248"/>
    <property type="gene ID" value="RchiOBHm_Chr1g0333681"/>
</dbReference>
<protein>
    <submittedName>
        <fullName evidence="1">Uncharacterized protein</fullName>
    </submittedName>
</protein>
<comment type="caution">
    <text evidence="1">The sequence shown here is derived from an EMBL/GenBank/DDBJ whole genome shotgun (WGS) entry which is preliminary data.</text>
</comment>
<dbReference type="STRING" id="74649.A0A2P6SC33"/>
<dbReference type="Proteomes" id="UP000238479">
    <property type="component" value="Chromosome 1"/>
</dbReference>
<dbReference type="PANTHER" id="PTHR31960">
    <property type="entry name" value="F-BOX PROTEIN PP2-A15"/>
    <property type="match status" value="1"/>
</dbReference>
<evidence type="ECO:0000313" key="2">
    <source>
        <dbReference type="Proteomes" id="UP000238479"/>
    </source>
</evidence>
<keyword evidence="2" id="KW-1185">Reference proteome</keyword>
<organism evidence="1 2">
    <name type="scientific">Rosa chinensis</name>
    <name type="common">China rose</name>
    <dbReference type="NCBI Taxonomy" id="74649"/>
    <lineage>
        <taxon>Eukaryota</taxon>
        <taxon>Viridiplantae</taxon>
        <taxon>Streptophyta</taxon>
        <taxon>Embryophyta</taxon>
        <taxon>Tracheophyta</taxon>
        <taxon>Spermatophyta</taxon>
        <taxon>Magnoliopsida</taxon>
        <taxon>eudicotyledons</taxon>
        <taxon>Gunneridae</taxon>
        <taxon>Pentapetalae</taxon>
        <taxon>rosids</taxon>
        <taxon>fabids</taxon>
        <taxon>Rosales</taxon>
        <taxon>Rosaceae</taxon>
        <taxon>Rosoideae</taxon>
        <taxon>Rosoideae incertae sedis</taxon>
        <taxon>Rosa</taxon>
    </lineage>
</organism>